<dbReference type="InterPro" id="IPR018247">
    <property type="entry name" value="EF_Hand_1_Ca_BS"/>
</dbReference>
<evidence type="ECO:0000259" key="2">
    <source>
        <dbReference type="PROSITE" id="PS50222"/>
    </source>
</evidence>
<feature type="domain" description="EF-hand" evidence="2">
    <location>
        <begin position="460"/>
        <end position="495"/>
    </location>
</feature>
<keyword evidence="4" id="KW-1185">Reference proteome</keyword>
<dbReference type="InterPro" id="IPR011992">
    <property type="entry name" value="EF-hand-dom_pair"/>
</dbReference>
<dbReference type="PROSITE" id="PS00018">
    <property type="entry name" value="EF_HAND_1"/>
    <property type="match status" value="1"/>
</dbReference>
<dbReference type="PANTHER" id="PTHR34512:SF30">
    <property type="entry name" value="OUTER MEMBRANE PROTEIN ASSEMBLY FACTOR BAMB"/>
    <property type="match status" value="1"/>
</dbReference>
<dbReference type="PROSITE" id="PS50222">
    <property type="entry name" value="EF_HAND_2"/>
    <property type="match status" value="1"/>
</dbReference>
<evidence type="ECO:0000256" key="1">
    <source>
        <dbReference type="SAM" id="MobiDB-lite"/>
    </source>
</evidence>
<dbReference type="Gene3D" id="1.10.238.10">
    <property type="entry name" value="EF-hand"/>
    <property type="match status" value="1"/>
</dbReference>
<gene>
    <name evidence="3" type="ORF">EC9_23010</name>
</gene>
<dbReference type="InterPro" id="IPR011047">
    <property type="entry name" value="Quinoprotein_ADH-like_sf"/>
</dbReference>
<dbReference type="SUPFAM" id="SSF47473">
    <property type="entry name" value="EF-hand"/>
    <property type="match status" value="1"/>
</dbReference>
<name>A0A517LZS0_9BACT</name>
<dbReference type="Gene3D" id="2.40.10.480">
    <property type="match status" value="1"/>
</dbReference>
<evidence type="ECO:0000313" key="4">
    <source>
        <dbReference type="Proteomes" id="UP000319557"/>
    </source>
</evidence>
<dbReference type="AlphaFoldDB" id="A0A517LZS0"/>
<dbReference type="Proteomes" id="UP000319557">
    <property type="component" value="Chromosome"/>
</dbReference>
<sequence length="533" mass="56345">MFSSTGFLGADDAVGSWSSFRDGGASRASSPLPTRWSASEGIAWQKELEGYGQSAPVIHAGKVIVTSVIGPNCHQITVDCLDLATGQVAWSYRRASSNEHPSNYMNARAAPTPIVDDAGVYAFFETGDFVALNWEGEMIWHRDETEASGKFDNSHGIGASPASDATSLYLLIEHGGPSSLSAINKTDGSVRWSIERDSTKSWASPVIATIDGRSQVIVSSGGTVTGYDTVDGSEVWQLDGIEGNSVPSPVVDGERLIVAARLPEFSSDGQVRANCAVDLSRLKDGNPEVLWRAEKAISEYASPVVCGDFVYFMNKANVLHCIDIATGEIAYRKRLSLACWATPIVAGDLVYFFAKSGETKVVRAGATYEEVAVNALWDVNNPPAPLHYRESQGGHGGQGESGGHKGRGGPGAHAKEAIPTKESPVGGHGGEGPMKAPGGGMVARMMAGDANGDGVLEGEEVPEMFRAMIGRIDTDGDGCIDADELEAMAKSFAERRKHSAASARDPIVYGVAAADGRIAIRTGTRLYVVAHDH</sequence>
<evidence type="ECO:0000313" key="3">
    <source>
        <dbReference type="EMBL" id="QDS88115.1"/>
    </source>
</evidence>
<dbReference type="Pfam" id="PF13360">
    <property type="entry name" value="PQQ_2"/>
    <property type="match status" value="3"/>
</dbReference>
<reference evidence="3 4" key="1">
    <citation type="submission" date="2019-02" db="EMBL/GenBank/DDBJ databases">
        <title>Deep-cultivation of Planctomycetes and their phenomic and genomic characterization uncovers novel biology.</title>
        <authorList>
            <person name="Wiegand S."/>
            <person name="Jogler M."/>
            <person name="Boedeker C."/>
            <person name="Pinto D."/>
            <person name="Vollmers J."/>
            <person name="Rivas-Marin E."/>
            <person name="Kohn T."/>
            <person name="Peeters S.H."/>
            <person name="Heuer A."/>
            <person name="Rast P."/>
            <person name="Oberbeckmann S."/>
            <person name="Bunk B."/>
            <person name="Jeske O."/>
            <person name="Meyerdierks A."/>
            <person name="Storesund J.E."/>
            <person name="Kallscheuer N."/>
            <person name="Luecker S."/>
            <person name="Lage O.M."/>
            <person name="Pohl T."/>
            <person name="Merkel B.J."/>
            <person name="Hornburger P."/>
            <person name="Mueller R.-W."/>
            <person name="Bruemmer F."/>
            <person name="Labrenz M."/>
            <person name="Spormann A.M."/>
            <person name="Op den Camp H."/>
            <person name="Overmann J."/>
            <person name="Amann R."/>
            <person name="Jetten M.S.M."/>
            <person name="Mascher T."/>
            <person name="Medema M.H."/>
            <person name="Devos D.P."/>
            <person name="Kaster A.-K."/>
            <person name="Ovreas L."/>
            <person name="Rohde M."/>
            <person name="Galperin M.Y."/>
            <person name="Jogler C."/>
        </authorList>
    </citation>
    <scope>NUCLEOTIDE SEQUENCE [LARGE SCALE GENOMIC DNA]</scope>
    <source>
        <strain evidence="3 4">EC9</strain>
    </source>
</reference>
<protein>
    <submittedName>
        <fullName evidence="3">Outer membrane biogenesis protein BamB</fullName>
    </submittedName>
</protein>
<dbReference type="InterPro" id="IPR015943">
    <property type="entry name" value="WD40/YVTN_repeat-like_dom_sf"/>
</dbReference>
<dbReference type="GO" id="GO:0005509">
    <property type="term" value="F:calcium ion binding"/>
    <property type="evidence" value="ECO:0007669"/>
    <property type="project" value="InterPro"/>
</dbReference>
<accession>A0A517LZS0</accession>
<feature type="region of interest" description="Disordered" evidence="1">
    <location>
        <begin position="384"/>
        <end position="436"/>
    </location>
</feature>
<dbReference type="PANTHER" id="PTHR34512">
    <property type="entry name" value="CELL SURFACE PROTEIN"/>
    <property type="match status" value="1"/>
</dbReference>
<dbReference type="OrthoDB" id="239391at2"/>
<feature type="compositionally biased region" description="Gly residues" evidence="1">
    <location>
        <begin position="426"/>
        <end position="436"/>
    </location>
</feature>
<dbReference type="Pfam" id="PF13202">
    <property type="entry name" value="EF-hand_5"/>
    <property type="match status" value="1"/>
</dbReference>
<proteinExistence type="predicted"/>
<dbReference type="Gene3D" id="2.130.10.10">
    <property type="entry name" value="YVTN repeat-like/Quinoprotein amine dehydrogenase"/>
    <property type="match status" value="1"/>
</dbReference>
<dbReference type="SUPFAM" id="SSF50998">
    <property type="entry name" value="Quinoprotein alcohol dehydrogenase-like"/>
    <property type="match status" value="1"/>
</dbReference>
<dbReference type="SMART" id="SM00054">
    <property type="entry name" value="EFh"/>
    <property type="match status" value="1"/>
</dbReference>
<dbReference type="InterPro" id="IPR002048">
    <property type="entry name" value="EF_hand_dom"/>
</dbReference>
<dbReference type="EMBL" id="CP036261">
    <property type="protein sequence ID" value="QDS88115.1"/>
    <property type="molecule type" value="Genomic_DNA"/>
</dbReference>
<dbReference type="KEGG" id="ruv:EC9_23010"/>
<organism evidence="3 4">
    <name type="scientific">Rosistilla ulvae</name>
    <dbReference type="NCBI Taxonomy" id="1930277"/>
    <lineage>
        <taxon>Bacteria</taxon>
        <taxon>Pseudomonadati</taxon>
        <taxon>Planctomycetota</taxon>
        <taxon>Planctomycetia</taxon>
        <taxon>Pirellulales</taxon>
        <taxon>Pirellulaceae</taxon>
        <taxon>Rosistilla</taxon>
    </lineage>
</organism>
<dbReference type="InterPro" id="IPR002372">
    <property type="entry name" value="PQQ_rpt_dom"/>
</dbReference>